<name>A0A6J8CN27_MYTCO</name>
<keyword evidence="2" id="KW-1185">Reference proteome</keyword>
<proteinExistence type="predicted"/>
<dbReference type="OrthoDB" id="2133758at2759"/>
<reference evidence="1 2" key="1">
    <citation type="submission" date="2020-06" db="EMBL/GenBank/DDBJ databases">
        <authorList>
            <person name="Li R."/>
            <person name="Bekaert M."/>
        </authorList>
    </citation>
    <scope>NUCLEOTIDE SEQUENCE [LARGE SCALE GENOMIC DNA]</scope>
    <source>
        <strain evidence="2">wild</strain>
    </source>
</reference>
<evidence type="ECO:0000313" key="1">
    <source>
        <dbReference type="EMBL" id="CAC5396739.1"/>
    </source>
</evidence>
<sequence>MTWKSAIIGNGYDEDEAVRISAKTNTLPLLWDTSVILHLIPAIYRPLVSAIVERKETTVGIYEKTKTRAAVYSKGPNICSPTYLVSVGSKDSSGT</sequence>
<gene>
    <name evidence="1" type="ORF">MCOR_31259</name>
</gene>
<protein>
    <submittedName>
        <fullName evidence="1">Uncharacterized protein</fullName>
    </submittedName>
</protein>
<dbReference type="EMBL" id="CACVKT020005642">
    <property type="protein sequence ID" value="CAC5396739.1"/>
    <property type="molecule type" value="Genomic_DNA"/>
</dbReference>
<organism evidence="1 2">
    <name type="scientific">Mytilus coruscus</name>
    <name type="common">Sea mussel</name>
    <dbReference type="NCBI Taxonomy" id="42192"/>
    <lineage>
        <taxon>Eukaryota</taxon>
        <taxon>Metazoa</taxon>
        <taxon>Spiralia</taxon>
        <taxon>Lophotrochozoa</taxon>
        <taxon>Mollusca</taxon>
        <taxon>Bivalvia</taxon>
        <taxon>Autobranchia</taxon>
        <taxon>Pteriomorphia</taxon>
        <taxon>Mytilida</taxon>
        <taxon>Mytiloidea</taxon>
        <taxon>Mytilidae</taxon>
        <taxon>Mytilinae</taxon>
        <taxon>Mytilus</taxon>
    </lineage>
</organism>
<dbReference type="Proteomes" id="UP000507470">
    <property type="component" value="Unassembled WGS sequence"/>
</dbReference>
<evidence type="ECO:0000313" key="2">
    <source>
        <dbReference type="Proteomes" id="UP000507470"/>
    </source>
</evidence>
<accession>A0A6J8CN27</accession>
<dbReference type="AlphaFoldDB" id="A0A6J8CN27"/>